<dbReference type="GO" id="GO:0004061">
    <property type="term" value="F:arylformamidase activity"/>
    <property type="evidence" value="ECO:0007669"/>
    <property type="project" value="InterPro"/>
</dbReference>
<dbReference type="Proteomes" id="UP000584867">
    <property type="component" value="Unassembled WGS sequence"/>
</dbReference>
<dbReference type="SUPFAM" id="SSF102198">
    <property type="entry name" value="Putative cyclase"/>
    <property type="match status" value="1"/>
</dbReference>
<comment type="caution">
    <text evidence="1">The sequence shown here is derived from an EMBL/GenBank/DDBJ whole genome shotgun (WGS) entry which is preliminary data.</text>
</comment>
<sequence length="334" mass="35703">MEKIDTNTTSPVDDRGMARLLGSDTWTRCAPLLTDDGAQCYELSHILSDTMPSSPFAQELKVAASPTTGIPGTRHVGNKEMLTGDFTQQGTHLDALGHFGVLPEMWAGLEPLPLANATYHGGLTQAEVKPAPEKRLVRLGVENVPPIFTTAILLDAEREFGAGAPLSAGFSIDAEHIETMLRAQGLAQRGILAGDVVYIHTGWGKFWADPVAENSDYYRKGPGLGFSGAEYLASKNVVLVGLDNPFTDPVNGGQLSGLASPPADMPAGLPFGTHHFNLVKAGVLQMQNMRLLELAQDRVWISCTVILPLRLEGCSGSPVRPISIGKPSRQLADD</sequence>
<dbReference type="AlphaFoldDB" id="A0A7W7ZMR6"/>
<dbReference type="Pfam" id="PF04199">
    <property type="entry name" value="Cyclase"/>
    <property type="match status" value="1"/>
</dbReference>
<dbReference type="GO" id="GO:0019441">
    <property type="term" value="P:L-tryptophan catabolic process to kynurenine"/>
    <property type="evidence" value="ECO:0007669"/>
    <property type="project" value="InterPro"/>
</dbReference>
<dbReference type="InterPro" id="IPR007325">
    <property type="entry name" value="KFase/CYL"/>
</dbReference>
<dbReference type="EMBL" id="JACHIO010000003">
    <property type="protein sequence ID" value="MBB5062578.1"/>
    <property type="molecule type" value="Genomic_DNA"/>
</dbReference>
<organism evidence="1 2">
    <name type="scientific">Granulicella mallensis</name>
    <dbReference type="NCBI Taxonomy" id="940614"/>
    <lineage>
        <taxon>Bacteria</taxon>
        <taxon>Pseudomonadati</taxon>
        <taxon>Acidobacteriota</taxon>
        <taxon>Terriglobia</taxon>
        <taxon>Terriglobales</taxon>
        <taxon>Acidobacteriaceae</taxon>
        <taxon>Granulicella</taxon>
    </lineage>
</organism>
<reference evidence="1 2" key="1">
    <citation type="submission" date="2020-08" db="EMBL/GenBank/DDBJ databases">
        <title>Genomic Encyclopedia of Type Strains, Phase IV (KMG-V): Genome sequencing to study the core and pangenomes of soil and plant-associated prokaryotes.</title>
        <authorList>
            <person name="Whitman W."/>
        </authorList>
    </citation>
    <scope>NUCLEOTIDE SEQUENCE [LARGE SCALE GENOMIC DNA]</scope>
    <source>
        <strain evidence="1 2">X5P3</strain>
    </source>
</reference>
<dbReference type="RefSeq" id="WP_184253131.1">
    <property type="nucleotide sequence ID" value="NZ_JACHIO010000003.1"/>
</dbReference>
<gene>
    <name evidence="1" type="ORF">HDF15_000908</name>
</gene>
<name>A0A7W7ZMR6_9BACT</name>
<protein>
    <submittedName>
        <fullName evidence="1">Kynurenine formamidase</fullName>
    </submittedName>
</protein>
<accession>A0A7W7ZMR6</accession>
<dbReference type="Gene3D" id="3.50.30.50">
    <property type="entry name" value="Putative cyclase"/>
    <property type="match status" value="1"/>
</dbReference>
<evidence type="ECO:0000313" key="2">
    <source>
        <dbReference type="Proteomes" id="UP000584867"/>
    </source>
</evidence>
<dbReference type="InterPro" id="IPR037175">
    <property type="entry name" value="KFase_sf"/>
</dbReference>
<proteinExistence type="predicted"/>
<evidence type="ECO:0000313" key="1">
    <source>
        <dbReference type="EMBL" id="MBB5062578.1"/>
    </source>
</evidence>